<reference evidence="3" key="1">
    <citation type="submission" date="2024-04" db="EMBL/GenBank/DDBJ databases">
        <title>Salinicola lusitanus LLJ914,a marine bacterium isolated from the Okinawa Trough.</title>
        <authorList>
            <person name="Li J."/>
        </authorList>
    </citation>
    <scope>NUCLEOTIDE SEQUENCE [LARGE SCALE GENOMIC DNA]</scope>
</reference>
<name>A0AAW0PMV8_9GOBI</name>
<dbReference type="AlphaFoldDB" id="A0AAW0PMV8"/>
<evidence type="ECO:0000256" key="1">
    <source>
        <dbReference type="SAM" id="MobiDB-lite"/>
    </source>
</evidence>
<dbReference type="EMBL" id="JBBPFD010000005">
    <property type="protein sequence ID" value="KAK7925410.1"/>
    <property type="molecule type" value="Genomic_DNA"/>
</dbReference>
<protein>
    <submittedName>
        <fullName evidence="2">Uncharacterized protein</fullName>
    </submittedName>
</protein>
<dbReference type="Proteomes" id="UP001460270">
    <property type="component" value="Unassembled WGS sequence"/>
</dbReference>
<keyword evidence="3" id="KW-1185">Reference proteome</keyword>
<gene>
    <name evidence="2" type="ORF">WMY93_007720</name>
</gene>
<evidence type="ECO:0000313" key="2">
    <source>
        <dbReference type="EMBL" id="KAK7925410.1"/>
    </source>
</evidence>
<feature type="region of interest" description="Disordered" evidence="1">
    <location>
        <begin position="72"/>
        <end position="109"/>
    </location>
</feature>
<evidence type="ECO:0000313" key="3">
    <source>
        <dbReference type="Proteomes" id="UP001460270"/>
    </source>
</evidence>
<comment type="caution">
    <text evidence="2">The sequence shown here is derived from an EMBL/GenBank/DDBJ whole genome shotgun (WGS) entry which is preliminary data.</text>
</comment>
<proteinExistence type="predicted"/>
<feature type="compositionally biased region" description="Polar residues" evidence="1">
    <location>
        <begin position="81"/>
        <end position="97"/>
    </location>
</feature>
<feature type="compositionally biased region" description="Pro residues" evidence="1">
    <location>
        <begin position="100"/>
        <end position="109"/>
    </location>
</feature>
<accession>A0AAW0PMV8</accession>
<organism evidence="2 3">
    <name type="scientific">Mugilogobius chulae</name>
    <name type="common">yellowstripe goby</name>
    <dbReference type="NCBI Taxonomy" id="88201"/>
    <lineage>
        <taxon>Eukaryota</taxon>
        <taxon>Metazoa</taxon>
        <taxon>Chordata</taxon>
        <taxon>Craniata</taxon>
        <taxon>Vertebrata</taxon>
        <taxon>Euteleostomi</taxon>
        <taxon>Actinopterygii</taxon>
        <taxon>Neopterygii</taxon>
        <taxon>Teleostei</taxon>
        <taxon>Neoteleostei</taxon>
        <taxon>Acanthomorphata</taxon>
        <taxon>Gobiaria</taxon>
        <taxon>Gobiiformes</taxon>
        <taxon>Gobioidei</taxon>
        <taxon>Gobiidae</taxon>
        <taxon>Gobionellinae</taxon>
        <taxon>Mugilogobius</taxon>
    </lineage>
</organism>
<sequence length="109" mass="11889">MGTEATGLGMGLVDQAQMEEYSCIPVDHAVAVECDEQVLGELDVAGFEEFSRRIYALNENMSSFRRPHTVDRVNRGAEQPRSFNTSAAAGSPDTMNRTIPFPPEAVPIS</sequence>